<dbReference type="InterPro" id="IPR037189">
    <property type="entry name" value="HBS1-like_N_sf"/>
</dbReference>
<dbReference type="Pfam" id="PF00651">
    <property type="entry name" value="BTB"/>
    <property type="match status" value="1"/>
</dbReference>
<dbReference type="PANTHER" id="PTHR24413">
    <property type="entry name" value="SPECKLE-TYPE POZ PROTEIN"/>
    <property type="match status" value="1"/>
</dbReference>
<feature type="non-terminal residue" evidence="3">
    <location>
        <position position="1"/>
    </location>
</feature>
<gene>
    <name evidence="3" type="ORF">MNOR_LOCUS20323</name>
</gene>
<evidence type="ECO:0000256" key="1">
    <source>
        <dbReference type="SAM" id="MobiDB-lite"/>
    </source>
</evidence>
<protein>
    <recommendedName>
        <fullName evidence="2">BTB domain-containing protein</fullName>
    </recommendedName>
</protein>
<dbReference type="CDD" id="cd18186">
    <property type="entry name" value="BTB_POZ_ZBTB_KLHL-like"/>
    <property type="match status" value="1"/>
</dbReference>
<name>A0AAV2R825_MEGNR</name>
<dbReference type="InterPro" id="IPR000210">
    <property type="entry name" value="BTB/POZ_dom"/>
</dbReference>
<dbReference type="AlphaFoldDB" id="A0AAV2R825"/>
<evidence type="ECO:0000313" key="3">
    <source>
        <dbReference type="EMBL" id="CAL4114149.1"/>
    </source>
</evidence>
<accession>A0AAV2R825</accession>
<sequence length="1194" mass="133447">SEFVLSEAGDVTWSVTEGCDILPLFACQMYEVYTYQNLQCYGNRTLLRFAAYKGHIIEFRLDQPVMSRDLMLLTYDGWFMLQCEKLHTPDTQVDLTYSLLPALQDGYFSDLTLTAATGRIFEVHRVVLECSAPWVDWSLSPSPLHGLEEPVLETLIHYLYCCSLPPTLTTTTAQYAIQATQHLQDFKDFRNSCDIFIKNTNLRNKLVGLMSEVQDCLNTMVELFSPSDLQASSQHLISMLKQALRHCAIGLVKLVEVCAELEVWWGKLTTEEQQEVMRVTRAQLPPMLQATVRLAANLRAHLHPLSHHSRQDLANHLVPQISLVLSTVCEDVGSLRSSLEHIIQASTTSLESSHSPTHLLAKSLSNDLHLRELQKLRILQENLTSFLNSLVHKREQFSEMGTGARVRGVARIIEHFTEELPVLTLRLEEAAAALDDMLEWSEFKFVFKGATSKVASIVERLVEHRSLVEALVMDLVERVGHPAFTASLTNLGLFPHNPDSHSSGNKMRNTAFEQNNKPSSDVLEQELLNEETVQVEQDCSIPLGEASVRQDFSVPLESIDTTKLSVDAQQMNLVGRVCEPPKSRMNPLAVNISKLLHTGHHSDMTFVVVPPQDDETSLSSSVEDLDTVEGDGGSEVKDKDNHLYDHESCLSVTPPTGPRVSPTVVRKVKKSLSLDHRPSCRPTVPSHAYSLDCDASLIPTYGGPASMHVNDSNPNDFLNKTEAAAAHNSDSNIHCDSHKSCFNHSVSDDKINGLFQTFRQSLSINTDILGDNKLCDNIENSEIHNKLSINVRNTNCFIQNQRKSNDKENKSRETIKRQLRISESDERLKSIGLNPIIIDNESKEHSGIMDNKEQDITMNQESCDKVKNSEEEKQISYKNKQQNKCSSVDERTRLFIDSDKNELSESLLLKTHRKESMELRAHRVVVAARCEWFRRALLSGMREAIDRCIVVHGCSVETFTMLLRFLYSGHVDCPDLQPDMMVDLLVLADHYGVDALKLQVEMGLEQHVDDDSVVPLLTVAHHCNANHLKEVCVRHCVLSTTAIEGETLTQLPADLRCHLTLAMSKHRKWCGDELLVGIGGGRISGSGTGDDSPLSATSTDPLIDQHFIPGLEDCFAVGGMESEFVETVYEGGINESGRNSSSSSSNSEAVETVVQQLREVLGDHVPRSTLLQITLAADYDLNRALNFFFANSNQ</sequence>
<dbReference type="Gene3D" id="1.10.8.10">
    <property type="entry name" value="DNA helicase RuvA subunit, C-terminal domain"/>
    <property type="match status" value="1"/>
</dbReference>
<keyword evidence="4" id="KW-1185">Reference proteome</keyword>
<evidence type="ECO:0000259" key="2">
    <source>
        <dbReference type="PROSITE" id="PS50097"/>
    </source>
</evidence>
<evidence type="ECO:0000313" key="4">
    <source>
        <dbReference type="Proteomes" id="UP001497623"/>
    </source>
</evidence>
<dbReference type="EMBL" id="CAXKWB010015626">
    <property type="protein sequence ID" value="CAL4114149.1"/>
    <property type="molecule type" value="Genomic_DNA"/>
</dbReference>
<dbReference type="PROSITE" id="PS50097">
    <property type="entry name" value="BTB"/>
    <property type="match status" value="1"/>
</dbReference>
<feature type="region of interest" description="Disordered" evidence="1">
    <location>
        <begin position="611"/>
        <end position="640"/>
    </location>
</feature>
<proteinExistence type="predicted"/>
<dbReference type="SUPFAM" id="SSF109732">
    <property type="entry name" value="HBS1-like domain"/>
    <property type="match status" value="1"/>
</dbReference>
<organism evidence="3 4">
    <name type="scientific">Meganyctiphanes norvegica</name>
    <name type="common">Northern krill</name>
    <name type="synonym">Thysanopoda norvegica</name>
    <dbReference type="NCBI Taxonomy" id="48144"/>
    <lineage>
        <taxon>Eukaryota</taxon>
        <taxon>Metazoa</taxon>
        <taxon>Ecdysozoa</taxon>
        <taxon>Arthropoda</taxon>
        <taxon>Crustacea</taxon>
        <taxon>Multicrustacea</taxon>
        <taxon>Malacostraca</taxon>
        <taxon>Eumalacostraca</taxon>
        <taxon>Eucarida</taxon>
        <taxon>Euphausiacea</taxon>
        <taxon>Euphausiidae</taxon>
        <taxon>Meganyctiphanes</taxon>
    </lineage>
</organism>
<dbReference type="InterPro" id="IPR011333">
    <property type="entry name" value="SKP1/BTB/POZ_sf"/>
</dbReference>
<dbReference type="SMART" id="SM00225">
    <property type="entry name" value="BTB"/>
    <property type="match status" value="2"/>
</dbReference>
<reference evidence="3 4" key="1">
    <citation type="submission" date="2024-05" db="EMBL/GenBank/DDBJ databases">
        <authorList>
            <person name="Wallberg A."/>
        </authorList>
    </citation>
    <scope>NUCLEOTIDE SEQUENCE [LARGE SCALE GENOMIC DNA]</scope>
</reference>
<dbReference type="SUPFAM" id="SSF54695">
    <property type="entry name" value="POZ domain"/>
    <property type="match status" value="2"/>
</dbReference>
<feature type="domain" description="BTB" evidence="2">
    <location>
        <begin position="905"/>
        <end position="975"/>
    </location>
</feature>
<comment type="caution">
    <text evidence="3">The sequence shown here is derived from an EMBL/GenBank/DDBJ whole genome shotgun (WGS) entry which is preliminary data.</text>
</comment>
<dbReference type="Gene3D" id="3.30.710.10">
    <property type="entry name" value="Potassium Channel Kv1.1, Chain A"/>
    <property type="match status" value="2"/>
</dbReference>
<dbReference type="Proteomes" id="UP001497623">
    <property type="component" value="Unassembled WGS sequence"/>
</dbReference>